<keyword evidence="3" id="KW-1185">Reference proteome</keyword>
<organism evidence="2 3">
    <name type="scientific">Rhizoclosmatium globosum</name>
    <dbReference type="NCBI Taxonomy" id="329046"/>
    <lineage>
        <taxon>Eukaryota</taxon>
        <taxon>Fungi</taxon>
        <taxon>Fungi incertae sedis</taxon>
        <taxon>Chytridiomycota</taxon>
        <taxon>Chytridiomycota incertae sedis</taxon>
        <taxon>Chytridiomycetes</taxon>
        <taxon>Chytridiales</taxon>
        <taxon>Chytriomycetaceae</taxon>
        <taxon>Rhizoclosmatium</taxon>
    </lineage>
</organism>
<reference evidence="2 3" key="1">
    <citation type="submission" date="2016-07" db="EMBL/GenBank/DDBJ databases">
        <title>Pervasive Adenine N6-methylation of Active Genes in Fungi.</title>
        <authorList>
            <consortium name="DOE Joint Genome Institute"/>
            <person name="Mondo S.J."/>
            <person name="Dannebaum R.O."/>
            <person name="Kuo R.C."/>
            <person name="Labutti K."/>
            <person name="Haridas S."/>
            <person name="Kuo A."/>
            <person name="Salamov A."/>
            <person name="Ahrendt S.R."/>
            <person name="Lipzen A."/>
            <person name="Sullivan W."/>
            <person name="Andreopoulos W.B."/>
            <person name="Clum A."/>
            <person name="Lindquist E."/>
            <person name="Daum C."/>
            <person name="Ramamoorthy G.K."/>
            <person name="Gryganskyi A."/>
            <person name="Culley D."/>
            <person name="Magnuson J.K."/>
            <person name="James T.Y."/>
            <person name="O'Malley M.A."/>
            <person name="Stajich J.E."/>
            <person name="Spatafora J.W."/>
            <person name="Visel A."/>
            <person name="Grigoriev I.V."/>
        </authorList>
    </citation>
    <scope>NUCLEOTIDE SEQUENCE [LARGE SCALE GENOMIC DNA]</scope>
    <source>
        <strain evidence="2 3">JEL800</strain>
    </source>
</reference>
<accession>A0A1Y2CG55</accession>
<dbReference type="Proteomes" id="UP000193642">
    <property type="component" value="Unassembled WGS sequence"/>
</dbReference>
<dbReference type="OrthoDB" id="10608718at2759"/>
<gene>
    <name evidence="2" type="ORF">BCR33DRAFT_154960</name>
</gene>
<feature type="region of interest" description="Disordered" evidence="1">
    <location>
        <begin position="104"/>
        <end position="157"/>
    </location>
</feature>
<proteinExistence type="predicted"/>
<comment type="caution">
    <text evidence="2">The sequence shown here is derived from an EMBL/GenBank/DDBJ whole genome shotgun (WGS) entry which is preliminary data.</text>
</comment>
<dbReference type="AlphaFoldDB" id="A0A1Y2CG55"/>
<feature type="compositionally biased region" description="Basic and acidic residues" evidence="1">
    <location>
        <begin position="119"/>
        <end position="134"/>
    </location>
</feature>
<sequence>MITARRKRTTVLAAPKHVETPVVKLPAVVEPVRRKKPVSPRKSLKSAKSIYNLLPQSENGIIDVKAMSKLTTSVNLNDKPFVGSAGKRALIPMIGLQRASVWYSEKSHKAQNAEVSTPKSRERSRKEIDADLHQEFQNQAETGCGSSRIPFINGSFQ</sequence>
<protein>
    <submittedName>
        <fullName evidence="2">Uncharacterized protein</fullName>
    </submittedName>
</protein>
<evidence type="ECO:0000256" key="1">
    <source>
        <dbReference type="SAM" id="MobiDB-lite"/>
    </source>
</evidence>
<evidence type="ECO:0000313" key="2">
    <source>
        <dbReference type="EMBL" id="ORY45916.1"/>
    </source>
</evidence>
<evidence type="ECO:0000313" key="3">
    <source>
        <dbReference type="Proteomes" id="UP000193642"/>
    </source>
</evidence>
<feature type="compositionally biased region" description="Polar residues" evidence="1">
    <location>
        <begin position="135"/>
        <end position="145"/>
    </location>
</feature>
<dbReference type="EMBL" id="MCGO01000018">
    <property type="protein sequence ID" value="ORY45916.1"/>
    <property type="molecule type" value="Genomic_DNA"/>
</dbReference>
<name>A0A1Y2CG55_9FUNG</name>